<reference evidence="10 11" key="2">
    <citation type="journal article" date="2012" name="Int. J. Syst. Evol. Microbiol.">
        <title>Magnetococcus marinus gen. nov., sp. nov., a marine, magnetotactic bacterium that represents a novel lineage (Magnetococcaceae fam. nov.; Magnetococcales ord. nov.) at the base of the Alphaproteobacteria.</title>
        <authorList>
            <person name="Bazylinski D.A."/>
            <person name="Williams T.J."/>
            <person name="Lefevre C.T."/>
            <person name="Berg R.J."/>
            <person name="Zhang C.L."/>
            <person name="Bowser S.S."/>
            <person name="Dean A.J."/>
            <person name="Beveridge T.J."/>
        </authorList>
    </citation>
    <scope>NUCLEOTIDE SEQUENCE [LARGE SCALE GENOMIC DNA]</scope>
    <source>
        <strain evidence="11">ATCC BAA-1437 / JCM 17883 / MC-1</strain>
    </source>
</reference>
<evidence type="ECO:0000259" key="8">
    <source>
        <dbReference type="PROSITE" id="PS51332"/>
    </source>
</evidence>
<evidence type="ECO:0000256" key="7">
    <source>
        <dbReference type="ARBA" id="ARBA00023014"/>
    </source>
</evidence>
<evidence type="ECO:0000256" key="2">
    <source>
        <dbReference type="ARBA" id="ARBA00022603"/>
    </source>
</evidence>
<dbReference type="InterPro" id="IPR034466">
    <property type="entry name" value="Methyltransferase_Class_B"/>
</dbReference>
<dbReference type="eggNOG" id="COG1032">
    <property type="taxonomic scope" value="Bacteria"/>
</dbReference>
<proteinExistence type="predicted"/>
<dbReference type="STRING" id="156889.Mmc1_1633"/>
<dbReference type="InterPro" id="IPR036724">
    <property type="entry name" value="Cobalamin-bd_sf"/>
</dbReference>
<evidence type="ECO:0000256" key="5">
    <source>
        <dbReference type="ARBA" id="ARBA00022723"/>
    </source>
</evidence>
<keyword evidence="11" id="KW-1185">Reference proteome</keyword>
<dbReference type="CDD" id="cd01335">
    <property type="entry name" value="Radical_SAM"/>
    <property type="match status" value="1"/>
</dbReference>
<dbReference type="EMBL" id="CP000471">
    <property type="protein sequence ID" value="ABK44142.1"/>
    <property type="molecule type" value="Genomic_DNA"/>
</dbReference>
<dbReference type="InterPro" id="IPR007197">
    <property type="entry name" value="rSAM"/>
</dbReference>
<dbReference type="PROSITE" id="PS51918">
    <property type="entry name" value="RADICAL_SAM"/>
    <property type="match status" value="1"/>
</dbReference>
<evidence type="ECO:0000313" key="10">
    <source>
        <dbReference type="EMBL" id="ABK44142.1"/>
    </source>
</evidence>
<accession>A0L849</accession>
<dbReference type="SFLD" id="SFLDG01123">
    <property type="entry name" value="methyltransferase_(Class_B)"/>
    <property type="match status" value="1"/>
</dbReference>
<reference evidence="11" key="1">
    <citation type="journal article" date="2009" name="Appl. Environ. Microbiol.">
        <title>Complete genome sequence of the chemolithoautotrophic marine magnetotactic coccus strain MC-1.</title>
        <authorList>
            <person name="Schubbe S."/>
            <person name="Williams T.J."/>
            <person name="Xie G."/>
            <person name="Kiss H.E."/>
            <person name="Brettin T.S."/>
            <person name="Martinez D."/>
            <person name="Ross C.A."/>
            <person name="Schuler D."/>
            <person name="Cox B.L."/>
            <person name="Nealson K.H."/>
            <person name="Bazylinski D.A."/>
        </authorList>
    </citation>
    <scope>NUCLEOTIDE SEQUENCE [LARGE SCALE GENOMIC DNA]</scope>
    <source>
        <strain evidence="11">ATCC BAA-1437 / JCM 17883 / MC-1</strain>
    </source>
</reference>
<dbReference type="InterPro" id="IPR051198">
    <property type="entry name" value="BchE-like"/>
</dbReference>
<dbReference type="InterPro" id="IPR006638">
    <property type="entry name" value="Elp3/MiaA/NifB-like_rSAM"/>
</dbReference>
<dbReference type="SUPFAM" id="SSF52242">
    <property type="entry name" value="Cobalamin (vitamin B12)-binding domain"/>
    <property type="match status" value="1"/>
</dbReference>
<dbReference type="SFLD" id="SFLDG01082">
    <property type="entry name" value="B12-binding_domain_containing"/>
    <property type="match status" value="1"/>
</dbReference>
<dbReference type="Gene3D" id="3.40.50.280">
    <property type="entry name" value="Cobalamin-binding domain"/>
    <property type="match status" value="1"/>
</dbReference>
<dbReference type="SMART" id="SM00729">
    <property type="entry name" value="Elp3"/>
    <property type="match status" value="1"/>
</dbReference>
<keyword evidence="5" id="KW-0479">Metal-binding</keyword>
<dbReference type="OrthoDB" id="9801424at2"/>
<dbReference type="GO" id="GO:0046872">
    <property type="term" value="F:metal ion binding"/>
    <property type="evidence" value="ECO:0007669"/>
    <property type="project" value="UniProtKB-KW"/>
</dbReference>
<gene>
    <name evidence="10" type="ordered locus">Mmc1_1633</name>
</gene>
<dbReference type="Pfam" id="PF02310">
    <property type="entry name" value="B12-binding"/>
    <property type="match status" value="1"/>
</dbReference>
<evidence type="ECO:0000256" key="4">
    <source>
        <dbReference type="ARBA" id="ARBA00022691"/>
    </source>
</evidence>
<dbReference type="SFLD" id="SFLDS00029">
    <property type="entry name" value="Radical_SAM"/>
    <property type="match status" value="1"/>
</dbReference>
<feature type="domain" description="B12-binding" evidence="8">
    <location>
        <begin position="1"/>
        <end position="142"/>
    </location>
</feature>
<dbReference type="AlphaFoldDB" id="A0L849"/>
<dbReference type="InterPro" id="IPR058240">
    <property type="entry name" value="rSAM_sf"/>
</dbReference>
<dbReference type="InterPro" id="IPR006158">
    <property type="entry name" value="Cobalamin-bd"/>
</dbReference>
<keyword evidence="4" id="KW-0949">S-adenosyl-L-methionine</keyword>
<dbReference type="GO" id="GO:0031419">
    <property type="term" value="F:cobalamin binding"/>
    <property type="evidence" value="ECO:0007669"/>
    <property type="project" value="InterPro"/>
</dbReference>
<dbReference type="PANTHER" id="PTHR43409:SF7">
    <property type="entry name" value="BLL1977 PROTEIN"/>
    <property type="match status" value="1"/>
</dbReference>
<dbReference type="InterPro" id="IPR023404">
    <property type="entry name" value="rSAM_horseshoe"/>
</dbReference>
<feature type="domain" description="Radical SAM core" evidence="9">
    <location>
        <begin position="179"/>
        <end position="408"/>
    </location>
</feature>
<comment type="cofactor">
    <cofactor evidence="1">
        <name>[4Fe-4S] cluster</name>
        <dbReference type="ChEBI" id="CHEBI:49883"/>
    </cofactor>
</comment>
<name>A0L849_MAGMM</name>
<dbReference type="GO" id="GO:0003824">
    <property type="term" value="F:catalytic activity"/>
    <property type="evidence" value="ECO:0007669"/>
    <property type="project" value="InterPro"/>
</dbReference>
<evidence type="ECO:0000259" key="9">
    <source>
        <dbReference type="PROSITE" id="PS51918"/>
    </source>
</evidence>
<evidence type="ECO:0000256" key="1">
    <source>
        <dbReference type="ARBA" id="ARBA00001966"/>
    </source>
</evidence>
<dbReference type="KEGG" id="mgm:Mmc1_1633"/>
<dbReference type="GO" id="GO:0051539">
    <property type="term" value="F:4 iron, 4 sulfur cluster binding"/>
    <property type="evidence" value="ECO:0007669"/>
    <property type="project" value="UniProtKB-KW"/>
</dbReference>
<dbReference type="Pfam" id="PF04055">
    <property type="entry name" value="Radical_SAM"/>
    <property type="match status" value="1"/>
</dbReference>
<keyword evidence="7" id="KW-0411">Iron-sulfur</keyword>
<sequence>MKIVFVDNFSLNFGVQYLSAVLKAAGHQVELCNYLFTKSAHADIYVDPQNYFNFDKICTAVLNKKPDLIAFSVWSPNFQFYKRLAKKLKESSSIPILVGGVLPTLCPELFIPDTACDVVYRGEAEPQIVALVEAMVINKHQQISNIIYRDGAGGSVENAMTTYLDDLNALPFQDSTLYPNDSHAMYVISSRGCPYKCSYCSAGTNSRLVTPAGEKVIRKRDVRSVLDEIKATLARRPFKEIFFYDDFFITGESWLAEFKRLYVKEIGLPYYCLAFPPTINEKIAKDLAESGCKGVLMGFQTANTEYKKRVLQRPEPEARVLRAVNLLRDAGIMVSLDHILNLPGETREDIGLSLEFYVENKIDSLMVFFLNYYPDSQLTRYALEQGYLDQKNYDAIMANALVGEQSFRGTILNQEASDQQVRWAILMRLIILLPGRFVLWLFHKNLERFFPTNRTFYYAISGLAMAKGMGIRSLLNTLFLAFGLRSGGKK</sequence>
<dbReference type="GO" id="GO:0005829">
    <property type="term" value="C:cytosol"/>
    <property type="evidence" value="ECO:0007669"/>
    <property type="project" value="TreeGrafter"/>
</dbReference>
<protein>
    <submittedName>
        <fullName evidence="10">Radical SAM domain protein</fullName>
    </submittedName>
</protein>
<organism evidence="10 11">
    <name type="scientific">Magnetococcus marinus (strain ATCC BAA-1437 / JCM 17883 / MC-1)</name>
    <dbReference type="NCBI Taxonomy" id="156889"/>
    <lineage>
        <taxon>Bacteria</taxon>
        <taxon>Pseudomonadati</taxon>
        <taxon>Pseudomonadota</taxon>
        <taxon>Magnetococcia</taxon>
        <taxon>Magnetococcales</taxon>
        <taxon>Magnetococcaceae</taxon>
        <taxon>Magnetococcus</taxon>
    </lineage>
</organism>
<evidence type="ECO:0000256" key="6">
    <source>
        <dbReference type="ARBA" id="ARBA00023004"/>
    </source>
</evidence>
<dbReference type="PANTHER" id="PTHR43409">
    <property type="entry name" value="ANAEROBIC MAGNESIUM-PROTOPORPHYRIN IX MONOMETHYL ESTER CYCLASE-RELATED"/>
    <property type="match status" value="1"/>
</dbReference>
<dbReference type="RefSeq" id="WP_011713290.1">
    <property type="nucleotide sequence ID" value="NC_008576.1"/>
</dbReference>
<evidence type="ECO:0000313" key="11">
    <source>
        <dbReference type="Proteomes" id="UP000002586"/>
    </source>
</evidence>
<dbReference type="Proteomes" id="UP000002586">
    <property type="component" value="Chromosome"/>
</dbReference>
<dbReference type="SUPFAM" id="SSF102114">
    <property type="entry name" value="Radical SAM enzymes"/>
    <property type="match status" value="1"/>
</dbReference>
<keyword evidence="2" id="KW-0489">Methyltransferase</keyword>
<keyword evidence="3" id="KW-0808">Transferase</keyword>
<keyword evidence="6" id="KW-0408">Iron</keyword>
<evidence type="ECO:0000256" key="3">
    <source>
        <dbReference type="ARBA" id="ARBA00022679"/>
    </source>
</evidence>
<dbReference type="PROSITE" id="PS51332">
    <property type="entry name" value="B12_BINDING"/>
    <property type="match status" value="1"/>
</dbReference>
<dbReference type="Gene3D" id="3.80.30.20">
    <property type="entry name" value="tm_1862 like domain"/>
    <property type="match status" value="1"/>
</dbReference>
<dbReference type="HOGENOM" id="CLU_021572_4_6_5"/>